<reference evidence="3" key="1">
    <citation type="submission" date="2016-09" db="EMBL/GenBank/DDBJ databases">
        <authorList>
            <person name="Capua I."/>
            <person name="De Benedictis P."/>
            <person name="Joannis T."/>
            <person name="Lombin L.H."/>
            <person name="Cattoli G."/>
        </authorList>
    </citation>
    <scope>NUCLEOTIDE SEQUENCE</scope>
</reference>
<feature type="compositionally biased region" description="Basic and acidic residues" evidence="1">
    <location>
        <begin position="186"/>
        <end position="203"/>
    </location>
</feature>
<feature type="domain" description="PID" evidence="2">
    <location>
        <begin position="38"/>
        <end position="162"/>
    </location>
</feature>
<proteinExistence type="evidence at transcript level"/>
<sequence>MTSIWKSVWSSPIGLLGRLRHKKLSEEWVNIQQPVVEGITFYAKYLGSTLVEEPSGDKATADAIKAIIAMAKASGKKLPKVAITVSPKGISTRDLATGELQLDVSIYRISFCSADASFDRVVAFIGTHSNEVMECHAFLCAKRRIAQAAALTISQAFQVAFQAWQGSRQAATTPATQEGGGGQQGDRPEANGNKEAEGKEEGRVTPLIDLSSDTEMEAAFGRLGSSPPLFSSGLKPQEEEELRRFVASGACSREAGLLDREDDLLSL</sequence>
<dbReference type="SMART" id="SM00462">
    <property type="entry name" value="PTB"/>
    <property type="match status" value="1"/>
</dbReference>
<name>A0A1E1XP78_AMBSC</name>
<keyword evidence="3" id="KW-0675">Receptor</keyword>
<evidence type="ECO:0000313" key="3">
    <source>
        <dbReference type="EMBL" id="JAU01065.1"/>
    </source>
</evidence>
<dbReference type="InterPro" id="IPR051133">
    <property type="entry name" value="Adapter_Engulfment-Domain"/>
</dbReference>
<evidence type="ECO:0000259" key="2">
    <source>
        <dbReference type="PROSITE" id="PS01179"/>
    </source>
</evidence>
<dbReference type="InterPro" id="IPR011993">
    <property type="entry name" value="PH-like_dom_sf"/>
</dbReference>
<dbReference type="PANTHER" id="PTHR11232">
    <property type="entry name" value="PHOSPHOTYROSINE INTERACTION DOMAIN-CONTAINING FAMILY MEMBER"/>
    <property type="match status" value="1"/>
</dbReference>
<accession>A0A1E1XP78</accession>
<protein>
    <submittedName>
        <fullName evidence="3">Putative ldl receptor adaptor protein</fullName>
    </submittedName>
</protein>
<evidence type="ECO:0000256" key="1">
    <source>
        <dbReference type="SAM" id="MobiDB-lite"/>
    </source>
</evidence>
<dbReference type="Gene3D" id="2.30.29.30">
    <property type="entry name" value="Pleckstrin-homology domain (PH domain)/Phosphotyrosine-binding domain (PTB)"/>
    <property type="match status" value="1"/>
</dbReference>
<reference evidence="3" key="2">
    <citation type="journal article" date="2017" name="Front. Cell. Infect. Microbiol.">
        <title>Analysis of the Salivary Gland Transcriptome of Unfed and Partially Fed Amblyomma sculptum Ticks and Descriptive Proteome of the Saliva.</title>
        <authorList>
            <person name="Esteves E."/>
            <person name="Maruyama S.R."/>
            <person name="Kawahara R."/>
            <person name="Fujita A."/>
            <person name="Martins L.A."/>
            <person name="Righi A.A."/>
            <person name="Costa F.B."/>
            <person name="Palmisano G."/>
            <person name="Labruna M.B."/>
            <person name="Sa-Nunes A."/>
            <person name="Ribeiro J.M.C."/>
            <person name="Fogaca A.C."/>
        </authorList>
    </citation>
    <scope>NUCLEOTIDE SEQUENCE</scope>
</reference>
<dbReference type="CDD" id="cd13159">
    <property type="entry name" value="PTB_LDLRAP-mammal-like"/>
    <property type="match status" value="1"/>
</dbReference>
<organism evidence="3">
    <name type="scientific">Amblyomma sculptum</name>
    <name type="common">Tick</name>
    <dbReference type="NCBI Taxonomy" id="1581419"/>
    <lineage>
        <taxon>Eukaryota</taxon>
        <taxon>Metazoa</taxon>
        <taxon>Ecdysozoa</taxon>
        <taxon>Arthropoda</taxon>
        <taxon>Chelicerata</taxon>
        <taxon>Arachnida</taxon>
        <taxon>Acari</taxon>
        <taxon>Parasitiformes</taxon>
        <taxon>Ixodida</taxon>
        <taxon>Ixodoidea</taxon>
        <taxon>Ixodidae</taxon>
        <taxon>Amblyomminae</taxon>
        <taxon>Amblyomma</taxon>
    </lineage>
</organism>
<feature type="region of interest" description="Disordered" evidence="1">
    <location>
        <begin position="217"/>
        <end position="236"/>
    </location>
</feature>
<dbReference type="AlphaFoldDB" id="A0A1E1XP78"/>
<dbReference type="PROSITE" id="PS01179">
    <property type="entry name" value="PID"/>
    <property type="match status" value="1"/>
</dbReference>
<dbReference type="InterPro" id="IPR006020">
    <property type="entry name" value="PTB/PI_dom"/>
</dbReference>
<feature type="compositionally biased region" description="Low complexity" evidence="1">
    <location>
        <begin position="221"/>
        <end position="235"/>
    </location>
</feature>
<dbReference type="Pfam" id="PF00640">
    <property type="entry name" value="PID"/>
    <property type="match status" value="1"/>
</dbReference>
<feature type="region of interest" description="Disordered" evidence="1">
    <location>
        <begin position="170"/>
        <end position="205"/>
    </location>
</feature>
<dbReference type="PANTHER" id="PTHR11232:SF74">
    <property type="entry name" value="PTB DOMAIN-CONTAINING ADAPTER PROTEIN CED-6-LIKE PROTEIN"/>
    <property type="match status" value="1"/>
</dbReference>
<dbReference type="SUPFAM" id="SSF50729">
    <property type="entry name" value="PH domain-like"/>
    <property type="match status" value="1"/>
</dbReference>
<dbReference type="EMBL" id="GFAA01002370">
    <property type="protein sequence ID" value="JAU01065.1"/>
    <property type="molecule type" value="mRNA"/>
</dbReference>